<comment type="caution">
    <text evidence="1">The sequence shown here is derived from an EMBL/GenBank/DDBJ whole genome shotgun (WGS) entry which is preliminary data.</text>
</comment>
<proteinExistence type="predicted"/>
<protein>
    <submittedName>
        <fullName evidence="1">Uncharacterized protein</fullName>
    </submittedName>
</protein>
<dbReference type="AlphaFoldDB" id="A0AAV1RCJ8"/>
<evidence type="ECO:0000313" key="2">
    <source>
        <dbReference type="Proteomes" id="UP001314170"/>
    </source>
</evidence>
<name>A0AAV1RCJ8_9ROSI</name>
<keyword evidence="2" id="KW-1185">Reference proteome</keyword>
<accession>A0AAV1RCJ8</accession>
<organism evidence="1 2">
    <name type="scientific">Dovyalis caffra</name>
    <dbReference type="NCBI Taxonomy" id="77055"/>
    <lineage>
        <taxon>Eukaryota</taxon>
        <taxon>Viridiplantae</taxon>
        <taxon>Streptophyta</taxon>
        <taxon>Embryophyta</taxon>
        <taxon>Tracheophyta</taxon>
        <taxon>Spermatophyta</taxon>
        <taxon>Magnoliopsida</taxon>
        <taxon>eudicotyledons</taxon>
        <taxon>Gunneridae</taxon>
        <taxon>Pentapetalae</taxon>
        <taxon>rosids</taxon>
        <taxon>fabids</taxon>
        <taxon>Malpighiales</taxon>
        <taxon>Salicaceae</taxon>
        <taxon>Flacourtieae</taxon>
        <taxon>Dovyalis</taxon>
    </lineage>
</organism>
<dbReference type="EMBL" id="CAWUPB010000913">
    <property type="protein sequence ID" value="CAK7330251.1"/>
    <property type="molecule type" value="Genomic_DNA"/>
</dbReference>
<evidence type="ECO:0000313" key="1">
    <source>
        <dbReference type="EMBL" id="CAK7330251.1"/>
    </source>
</evidence>
<sequence length="84" mass="9649">MVFYGIPKRNRRRESWNLLRTPVNVLLRLDPIARWTRKESRRFRFENAWVGKAGSGEIMGKCLGAKQGEANLGENLDMWGGASK</sequence>
<gene>
    <name evidence="1" type="ORF">DCAF_LOCUS7861</name>
</gene>
<reference evidence="1 2" key="1">
    <citation type="submission" date="2024-01" db="EMBL/GenBank/DDBJ databases">
        <authorList>
            <person name="Waweru B."/>
        </authorList>
    </citation>
    <scope>NUCLEOTIDE SEQUENCE [LARGE SCALE GENOMIC DNA]</scope>
</reference>
<dbReference type="Proteomes" id="UP001314170">
    <property type="component" value="Unassembled WGS sequence"/>
</dbReference>